<dbReference type="PANTHER" id="PTHR12484">
    <property type="entry name" value="B-LYMPHOCYTE ANTIGEN-RELATED"/>
    <property type="match status" value="1"/>
</dbReference>
<evidence type="ECO:0000313" key="3">
    <source>
        <dbReference type="WBParaSite" id="jg13905"/>
    </source>
</evidence>
<sequence>MSEELIPFFTYRDLYLKPLNKVDITVNLPKLRQLGQSVSNWEIRERLKKMLTAIEMTDFKVLDSNLEQVQFAAIINSSADSKYVIKNLDGISFRAVGFTEPLTVSATRGDLDSQLAWTGISERPDTIYIGGLPFEWFKSPINESYETTFHQIFSEFGEVSAVDIPQCDPLRKQMDDEISGITLSSWSFGQDLFFEVYVQFKDYTGFVNAMTALCGKILVQKTPGNLLIARSLKEVVAKEEEQIKEEKSESNLAKSEELARQLMRAEKRRKFELQKNYEQKLREKLKVKLCERLHCAQKKERSVPKLYLITLLAYIGRKRQELKLRSRIAERMLMNKDYSTK</sequence>
<feature type="coiled-coil region" evidence="1">
    <location>
        <begin position="229"/>
        <end position="283"/>
    </location>
</feature>
<dbReference type="InterPro" id="IPR035979">
    <property type="entry name" value="RBD_domain_sf"/>
</dbReference>
<dbReference type="SUPFAM" id="SSF54928">
    <property type="entry name" value="RNA-binding domain, RBD"/>
    <property type="match status" value="1"/>
</dbReference>
<keyword evidence="2" id="KW-1185">Reference proteome</keyword>
<dbReference type="InterPro" id="IPR012677">
    <property type="entry name" value="Nucleotide-bd_a/b_plait_sf"/>
</dbReference>
<dbReference type="InterPro" id="IPR056852">
    <property type="entry name" value="AK17A/B"/>
</dbReference>
<evidence type="ECO:0000313" key="2">
    <source>
        <dbReference type="Proteomes" id="UP000887574"/>
    </source>
</evidence>
<dbReference type="WBParaSite" id="jg13905">
    <property type="protein sequence ID" value="jg13905"/>
    <property type="gene ID" value="jg13905"/>
</dbReference>
<dbReference type="Gene3D" id="3.30.70.330">
    <property type="match status" value="1"/>
</dbReference>
<dbReference type="AlphaFoldDB" id="A0A915CZV0"/>
<dbReference type="Proteomes" id="UP000887574">
    <property type="component" value="Unplaced"/>
</dbReference>
<name>A0A915CZV0_9BILA</name>
<dbReference type="Pfam" id="PF25015">
    <property type="entry name" value="RBD_AKAP-17A"/>
    <property type="match status" value="1"/>
</dbReference>
<dbReference type="GO" id="GO:0003676">
    <property type="term" value="F:nucleic acid binding"/>
    <property type="evidence" value="ECO:0007669"/>
    <property type="project" value="InterPro"/>
</dbReference>
<protein>
    <submittedName>
        <fullName evidence="3">A-kinase anchor protein 17A</fullName>
    </submittedName>
</protein>
<proteinExistence type="predicted"/>
<accession>A0A915CZV0</accession>
<reference evidence="3" key="1">
    <citation type="submission" date="2022-11" db="UniProtKB">
        <authorList>
            <consortium name="WormBaseParasite"/>
        </authorList>
    </citation>
    <scope>IDENTIFICATION</scope>
</reference>
<dbReference type="PANTHER" id="PTHR12484:SF4">
    <property type="entry name" value="A-KINASE ANCHOR PROTEIN 17A"/>
    <property type="match status" value="1"/>
</dbReference>
<organism evidence="2 3">
    <name type="scientific">Ditylenchus dipsaci</name>
    <dbReference type="NCBI Taxonomy" id="166011"/>
    <lineage>
        <taxon>Eukaryota</taxon>
        <taxon>Metazoa</taxon>
        <taxon>Ecdysozoa</taxon>
        <taxon>Nematoda</taxon>
        <taxon>Chromadorea</taxon>
        <taxon>Rhabditida</taxon>
        <taxon>Tylenchina</taxon>
        <taxon>Tylenchomorpha</taxon>
        <taxon>Sphaerularioidea</taxon>
        <taxon>Anguinidae</taxon>
        <taxon>Anguininae</taxon>
        <taxon>Ditylenchus</taxon>
    </lineage>
</organism>
<evidence type="ECO:0000256" key="1">
    <source>
        <dbReference type="SAM" id="Coils"/>
    </source>
</evidence>
<keyword evidence="1" id="KW-0175">Coiled coil</keyword>